<dbReference type="PANTHER" id="PTHR36181">
    <property type="entry name" value="INTRON-ENCODED ENDONUCLEASE AI3-RELATED"/>
    <property type="match status" value="1"/>
</dbReference>
<dbReference type="EMBL" id="MH878687">
    <property type="protein sequence ID" value="QCB16503.1"/>
    <property type="molecule type" value="Genomic_DNA"/>
</dbReference>
<feature type="domain" description="Homing endonuclease LAGLIDADG" evidence="2">
    <location>
        <begin position="294"/>
        <end position="409"/>
    </location>
</feature>
<protein>
    <recommendedName>
        <fullName evidence="2">Homing endonuclease LAGLIDADG domain-containing protein</fullName>
    </recommendedName>
</protein>
<feature type="domain" description="Homing endonuclease LAGLIDADG" evidence="2">
    <location>
        <begin position="137"/>
        <end position="236"/>
    </location>
</feature>
<comment type="function">
    <text evidence="1">Mitochondrial DNA endonuclease involved in intron homing.</text>
</comment>
<dbReference type="InterPro" id="IPR027434">
    <property type="entry name" value="Homing_endonucl"/>
</dbReference>
<dbReference type="GO" id="GO:0004519">
    <property type="term" value="F:endonuclease activity"/>
    <property type="evidence" value="ECO:0007669"/>
    <property type="project" value="InterPro"/>
</dbReference>
<dbReference type="Pfam" id="PF00961">
    <property type="entry name" value="LAGLIDADG_1"/>
    <property type="match status" value="2"/>
</dbReference>
<dbReference type="Gene3D" id="3.10.28.10">
    <property type="entry name" value="Homing endonucleases"/>
    <property type="match status" value="2"/>
</dbReference>
<keyword evidence="3" id="KW-0496">Mitochondrion</keyword>
<geneLocation type="mitochondrion" evidence="3"/>
<evidence type="ECO:0000256" key="1">
    <source>
        <dbReference type="ARBA" id="ARBA00002670"/>
    </source>
</evidence>
<dbReference type="AlphaFoldDB" id="A0A4D6FHQ6"/>
<dbReference type="PANTHER" id="PTHR36181:SF4">
    <property type="entry name" value="LAGLIDADG ENDONUCLEASE"/>
    <property type="match status" value="1"/>
</dbReference>
<dbReference type="GO" id="GO:0005739">
    <property type="term" value="C:mitochondrion"/>
    <property type="evidence" value="ECO:0007669"/>
    <property type="project" value="UniProtKB-ARBA"/>
</dbReference>
<evidence type="ECO:0000313" key="3">
    <source>
        <dbReference type="EMBL" id="QCB16503.1"/>
    </source>
</evidence>
<evidence type="ECO:0000259" key="2">
    <source>
        <dbReference type="Pfam" id="PF00961"/>
    </source>
</evidence>
<proteinExistence type="predicted"/>
<name>A0A4D6FHQ6_ARMGA</name>
<dbReference type="InterPro" id="IPR051289">
    <property type="entry name" value="LAGLIDADG_Endonuclease"/>
</dbReference>
<sequence>MGLRQVVMVLMSWADKRCGKTRCWRELSNSGDALKPIVPSYSRKTISGWTNHSGTVISYMINENEMGYRGSKSVLKNTVKEQRVDGSWSSDSKLLLRCTLMGCESSYQVKIPTKQLNNRTFSNLAAQPQPNINPWFITGFSDAEASFIISIYRDEKSKIKWRVTPNFSIHIHIKDIAILEDIKNTLYVGKVRKNSNNTAIFRVDNIQELQVIIDHFDKFPLVSAKVSDFLLFKQCYNLIKQKQHLTKAGLEQILALKCYLNKGLTDVLREAFPNIVPVDRPKYIFNGIPNPFWISGFVSGDSTFCVSIQKSNNKIGNRVRLIFGTCLHIRDKELLIGMAKYFNILEQGVSKQSEFDNNLHKYIYDSEIRENTLLQIKNYSDIVNKIIPFFNKYPILGVKSLDFADFKKVAELMENKEHLTAPGFSEILKIVEGMNLDRKF</sequence>
<dbReference type="InterPro" id="IPR004860">
    <property type="entry name" value="LAGLIDADG_dom"/>
</dbReference>
<accession>A0A4D6FHQ6</accession>
<gene>
    <name evidence="3" type="primary">oi2rns</name>
</gene>
<organism evidence="3">
    <name type="scientific">Armillaria gallica</name>
    <name type="common">Bulbous honey fungus</name>
    <name type="synonym">Armillaria bulbosa</name>
    <dbReference type="NCBI Taxonomy" id="47427"/>
    <lineage>
        <taxon>Eukaryota</taxon>
        <taxon>Fungi</taxon>
        <taxon>Dikarya</taxon>
        <taxon>Basidiomycota</taxon>
        <taxon>Agaricomycotina</taxon>
        <taxon>Agaricomycetes</taxon>
        <taxon>Agaricomycetidae</taxon>
        <taxon>Agaricales</taxon>
        <taxon>Marasmiineae</taxon>
        <taxon>Physalacriaceae</taxon>
        <taxon>Armillaria</taxon>
    </lineage>
</organism>
<dbReference type="SUPFAM" id="SSF55608">
    <property type="entry name" value="Homing endonucleases"/>
    <property type="match status" value="2"/>
</dbReference>
<reference evidence="3" key="1">
    <citation type="journal article" date="2019" name="BMC Genomics">
        <title>Mobile genetic elements explain size variation in the mitochondrial genomes of four closely-related Armillaria species.</title>
        <authorList>
            <person name="Kolesnikova A.I."/>
            <person name="Putintseva Y.A."/>
            <person name="Simonov E.P."/>
            <person name="Biriukov V.V."/>
            <person name="Oreshkova N.V."/>
            <person name="Pavlov I.N."/>
            <person name="Sharov V.V."/>
            <person name="Kuzmin D.A."/>
            <person name="Anderson J.B."/>
            <person name="Krutovsky K.V."/>
        </authorList>
    </citation>
    <scope>NUCLEOTIDE SEQUENCE</scope>
</reference>